<evidence type="ECO:0000256" key="5">
    <source>
        <dbReference type="ARBA" id="ARBA00022833"/>
    </source>
</evidence>
<keyword evidence="9" id="KW-0539">Nucleus</keyword>
<feature type="domain" description="C2H2-type" evidence="12">
    <location>
        <begin position="217"/>
        <end position="244"/>
    </location>
</feature>
<name>A0A182NM51_9DIPT</name>
<dbReference type="GO" id="GO:0008270">
    <property type="term" value="F:zinc ion binding"/>
    <property type="evidence" value="ECO:0007669"/>
    <property type="project" value="UniProtKB-KW"/>
</dbReference>
<dbReference type="AlphaFoldDB" id="A0A182NM51"/>
<dbReference type="PANTHER" id="PTHR16515">
    <property type="entry name" value="PR DOMAIN ZINC FINGER PROTEIN"/>
    <property type="match status" value="1"/>
</dbReference>
<comment type="subcellular location">
    <subcellularLocation>
        <location evidence="1">Nucleus</location>
    </subcellularLocation>
</comment>
<feature type="region of interest" description="Disordered" evidence="11">
    <location>
        <begin position="329"/>
        <end position="370"/>
    </location>
</feature>
<evidence type="ECO:0000256" key="7">
    <source>
        <dbReference type="ARBA" id="ARBA00023125"/>
    </source>
</evidence>
<dbReference type="PROSITE" id="PS50157">
    <property type="entry name" value="ZINC_FINGER_C2H2_2"/>
    <property type="match status" value="6"/>
</dbReference>
<dbReference type="Proteomes" id="UP000075884">
    <property type="component" value="Unassembled WGS sequence"/>
</dbReference>
<evidence type="ECO:0000259" key="12">
    <source>
        <dbReference type="PROSITE" id="PS50157"/>
    </source>
</evidence>
<dbReference type="Gene3D" id="3.30.160.60">
    <property type="entry name" value="Classic Zinc Finger"/>
    <property type="match status" value="4"/>
</dbReference>
<feature type="domain" description="C2H2-type" evidence="12">
    <location>
        <begin position="124"/>
        <end position="151"/>
    </location>
</feature>
<dbReference type="InterPro" id="IPR013087">
    <property type="entry name" value="Znf_C2H2_type"/>
</dbReference>
<evidence type="ECO:0000256" key="1">
    <source>
        <dbReference type="ARBA" id="ARBA00004123"/>
    </source>
</evidence>
<dbReference type="FunFam" id="3.30.160.60:FF:000420">
    <property type="entry name" value="Putative transcriptional repressor ctcf"/>
    <property type="match status" value="1"/>
</dbReference>
<protein>
    <recommendedName>
        <fullName evidence="12">C2H2-type domain-containing protein</fullName>
    </recommendedName>
</protein>
<feature type="compositionally biased region" description="Acidic residues" evidence="11">
    <location>
        <begin position="330"/>
        <end position="364"/>
    </location>
</feature>
<evidence type="ECO:0000256" key="9">
    <source>
        <dbReference type="ARBA" id="ARBA00023242"/>
    </source>
</evidence>
<evidence type="ECO:0000256" key="2">
    <source>
        <dbReference type="ARBA" id="ARBA00022723"/>
    </source>
</evidence>
<sequence length="561" mass="64012">MGLMTAGMDDDDEGGCYFVDQKGNYYFQASEDAELTAVENANADFDLMDVQQKNDEEEVNYVLITNEDGNKTMVVNNTGDGELGDAKDNEIYDFDDPDYIVQEEDTKGQQTRTKRGQSSAGSTYMCNYCNYTSNKLFLLSRHLKTHSEDRPHKFGNKPVFQCKLCPTTCGRKTDLRIHVQNLHTADKPIKCKRCESTFTDRYSYKMHAKTHEGEKCYRCDFCPYASISMRHLESHLLLHTDQKPYKCEQCAQNFRQKQLLKRHINYYHNPDYVAPTPKAKTHLCPTCGRTFRHKGNLIRHMALHDPDSSVHEELLALREGRQKKVRIILEEEEYKGEEDYDEEDMEDEEEDEDEDDEAEDEEEVEMSRMQTSDMVTVEDDDGQYVVLEVIQLQDKDIDKTTAVKPKGKRAATKRKVVTAAAASATSSKPATTTSNATAISATALRMQKALRKQLPLQQITEEPSTLDVDDIDLALAEEEGENNAQEIIIEQSPESDDEFLLSTEDLQDTEMLMSSLQSTKRPRFAVTISQEDLEKNMSNCFGFDDDDDEDLDTKATITLLN</sequence>
<keyword evidence="5" id="KW-0862">Zinc</keyword>
<dbReference type="VEuPathDB" id="VectorBase:ADIR008733"/>
<evidence type="ECO:0000256" key="4">
    <source>
        <dbReference type="ARBA" id="ARBA00022771"/>
    </source>
</evidence>
<keyword evidence="8" id="KW-0804">Transcription</keyword>
<feature type="domain" description="C2H2-type" evidence="12">
    <location>
        <begin position="282"/>
        <end position="309"/>
    </location>
</feature>
<dbReference type="PANTHER" id="PTHR16515:SF49">
    <property type="entry name" value="GASTRULA ZINC FINGER PROTEIN XLCGF49.1-LIKE-RELATED"/>
    <property type="match status" value="1"/>
</dbReference>
<dbReference type="InterPro" id="IPR050331">
    <property type="entry name" value="Zinc_finger"/>
</dbReference>
<evidence type="ECO:0000256" key="8">
    <source>
        <dbReference type="ARBA" id="ARBA00023163"/>
    </source>
</evidence>
<keyword evidence="6" id="KW-0805">Transcription regulation</keyword>
<evidence type="ECO:0000313" key="14">
    <source>
        <dbReference type="Proteomes" id="UP000075884"/>
    </source>
</evidence>
<dbReference type="STRING" id="7168.A0A182NM51"/>
<evidence type="ECO:0000256" key="6">
    <source>
        <dbReference type="ARBA" id="ARBA00023015"/>
    </source>
</evidence>
<evidence type="ECO:0000313" key="13">
    <source>
        <dbReference type="EnsemblMetazoa" id="ADIR008733-PA"/>
    </source>
</evidence>
<keyword evidence="2" id="KW-0479">Metal-binding</keyword>
<dbReference type="SMART" id="SM00355">
    <property type="entry name" value="ZnF_C2H2"/>
    <property type="match status" value="6"/>
</dbReference>
<feature type="domain" description="C2H2-type" evidence="12">
    <location>
        <begin position="160"/>
        <end position="188"/>
    </location>
</feature>
<feature type="domain" description="C2H2-type" evidence="12">
    <location>
        <begin position="189"/>
        <end position="216"/>
    </location>
</feature>
<dbReference type="Pfam" id="PF00096">
    <property type="entry name" value="zf-C2H2"/>
    <property type="match status" value="2"/>
</dbReference>
<organism evidence="13 14">
    <name type="scientific">Anopheles dirus</name>
    <dbReference type="NCBI Taxonomy" id="7168"/>
    <lineage>
        <taxon>Eukaryota</taxon>
        <taxon>Metazoa</taxon>
        <taxon>Ecdysozoa</taxon>
        <taxon>Arthropoda</taxon>
        <taxon>Hexapoda</taxon>
        <taxon>Insecta</taxon>
        <taxon>Pterygota</taxon>
        <taxon>Neoptera</taxon>
        <taxon>Endopterygota</taxon>
        <taxon>Diptera</taxon>
        <taxon>Nematocera</taxon>
        <taxon>Culicoidea</taxon>
        <taxon>Culicidae</taxon>
        <taxon>Anophelinae</taxon>
        <taxon>Anopheles</taxon>
    </lineage>
</organism>
<keyword evidence="14" id="KW-1185">Reference proteome</keyword>
<keyword evidence="4 10" id="KW-0863">Zinc-finger</keyword>
<evidence type="ECO:0000256" key="10">
    <source>
        <dbReference type="PROSITE-ProRule" id="PRU00042"/>
    </source>
</evidence>
<dbReference type="EnsemblMetazoa" id="ADIR008733-RA">
    <property type="protein sequence ID" value="ADIR008733-PA"/>
    <property type="gene ID" value="ADIR008733"/>
</dbReference>
<dbReference type="GO" id="GO:0010468">
    <property type="term" value="P:regulation of gene expression"/>
    <property type="evidence" value="ECO:0007669"/>
    <property type="project" value="TreeGrafter"/>
</dbReference>
<dbReference type="PROSITE" id="PS00028">
    <property type="entry name" value="ZINC_FINGER_C2H2_1"/>
    <property type="match status" value="4"/>
</dbReference>
<keyword evidence="7" id="KW-0238">DNA-binding</keyword>
<accession>A0A182NM51</accession>
<proteinExistence type="predicted"/>
<dbReference type="GO" id="GO:0005634">
    <property type="term" value="C:nucleus"/>
    <property type="evidence" value="ECO:0007669"/>
    <property type="project" value="UniProtKB-SubCell"/>
</dbReference>
<keyword evidence="3" id="KW-0677">Repeat</keyword>
<reference evidence="13" key="2">
    <citation type="submission" date="2020-05" db="UniProtKB">
        <authorList>
            <consortium name="EnsemblMetazoa"/>
        </authorList>
    </citation>
    <scope>IDENTIFICATION</scope>
    <source>
        <strain evidence="13">WRAIR2</strain>
    </source>
</reference>
<feature type="domain" description="C2H2-type" evidence="12">
    <location>
        <begin position="245"/>
        <end position="273"/>
    </location>
</feature>
<dbReference type="SUPFAM" id="SSF57667">
    <property type="entry name" value="beta-beta-alpha zinc fingers"/>
    <property type="match status" value="3"/>
</dbReference>
<dbReference type="InterPro" id="IPR036236">
    <property type="entry name" value="Znf_C2H2_sf"/>
</dbReference>
<evidence type="ECO:0000256" key="3">
    <source>
        <dbReference type="ARBA" id="ARBA00022737"/>
    </source>
</evidence>
<evidence type="ECO:0000256" key="11">
    <source>
        <dbReference type="SAM" id="MobiDB-lite"/>
    </source>
</evidence>
<reference evidence="14" key="1">
    <citation type="submission" date="2013-03" db="EMBL/GenBank/DDBJ databases">
        <title>The Genome Sequence of Anopheles dirus WRAIR2.</title>
        <authorList>
            <consortium name="The Broad Institute Genomics Platform"/>
            <person name="Neafsey D.E."/>
            <person name="Walton C."/>
            <person name="Walker B."/>
            <person name="Young S.K."/>
            <person name="Zeng Q."/>
            <person name="Gargeya S."/>
            <person name="Fitzgerald M."/>
            <person name="Haas B."/>
            <person name="Abouelleil A."/>
            <person name="Allen A.W."/>
            <person name="Alvarado L."/>
            <person name="Arachchi H.M."/>
            <person name="Berlin A.M."/>
            <person name="Chapman S.B."/>
            <person name="Gainer-Dewar J."/>
            <person name="Goldberg J."/>
            <person name="Griggs A."/>
            <person name="Gujja S."/>
            <person name="Hansen M."/>
            <person name="Howarth C."/>
            <person name="Imamovic A."/>
            <person name="Ireland A."/>
            <person name="Larimer J."/>
            <person name="McCowan C."/>
            <person name="Murphy C."/>
            <person name="Pearson M."/>
            <person name="Poon T.W."/>
            <person name="Priest M."/>
            <person name="Roberts A."/>
            <person name="Saif S."/>
            <person name="Shea T."/>
            <person name="Sisk P."/>
            <person name="Sykes S."/>
            <person name="Wortman J."/>
            <person name="Nusbaum C."/>
            <person name="Birren B."/>
        </authorList>
    </citation>
    <scope>NUCLEOTIDE SEQUENCE [LARGE SCALE GENOMIC DNA]</scope>
    <source>
        <strain evidence="14">WRAIR2</strain>
    </source>
</reference>